<dbReference type="InterPro" id="IPR002142">
    <property type="entry name" value="Peptidase_S49"/>
</dbReference>
<dbReference type="InterPro" id="IPR033855">
    <property type="entry name" value="Protein_C"/>
</dbReference>
<evidence type="ECO:0000256" key="1">
    <source>
        <dbReference type="ARBA" id="ARBA00008683"/>
    </source>
</evidence>
<keyword evidence="4" id="KW-0720">Serine protease</keyword>
<proteinExistence type="inferred from homology"/>
<dbReference type="Proteomes" id="UP001597353">
    <property type="component" value="Unassembled WGS sequence"/>
</dbReference>
<dbReference type="GO" id="GO:0016787">
    <property type="term" value="F:hydrolase activity"/>
    <property type="evidence" value="ECO:0007669"/>
    <property type="project" value="UniProtKB-KW"/>
</dbReference>
<feature type="compositionally biased region" description="Low complexity" evidence="5">
    <location>
        <begin position="311"/>
        <end position="321"/>
    </location>
</feature>
<feature type="compositionally biased region" description="Low complexity" evidence="5">
    <location>
        <begin position="334"/>
        <end position="358"/>
    </location>
</feature>
<dbReference type="Gene3D" id="3.90.226.10">
    <property type="entry name" value="2-enoyl-CoA Hydratase, Chain A, domain 1"/>
    <property type="match status" value="1"/>
</dbReference>
<organism evidence="7 8">
    <name type="scientific">Halodurantibacterium flavum</name>
    <dbReference type="NCBI Taxonomy" id="1382802"/>
    <lineage>
        <taxon>Bacteria</taxon>
        <taxon>Pseudomonadati</taxon>
        <taxon>Pseudomonadota</taxon>
        <taxon>Alphaproteobacteria</taxon>
        <taxon>Rhodobacterales</taxon>
        <taxon>Paracoccaceae</taxon>
        <taxon>Halodurantibacterium</taxon>
    </lineage>
</organism>
<sequence>MSYPMIAQRVFGTPLLVDPSKGGAFLAGLGPRIVNGAIELRGLDGLPEDRLARAGRVGERASILADSVGTRARVRGQRLYQIRDGIAVIEATGTLVHRGEWIGESSGTTSYEGLTAQILAAAEDPVVRGIALEVDSYGGEVAGVFDLCDTIRAVRAQKPVWAFVAEAALSGGYALASQADRIILPRTGEAGSIGVLWVHADHSQALADRGIAITLIHAGAHKVDGNPFEAMPPDVRADMQARVGRTRDLFAATVAAGRAGRLTHAAALATEAQVYRGADAVAAGLADEVSDMRSAFTAFVAEASRPRAARSPAALAAAAEENTPMDTPTPDQQAAAPAAAEPTPTLAPTSAPEAASAVAAPAPAAPAAPVAPTAPAEGAAVPGQLPVAQVAALVEIGQQAARLGVTVDVADALRRGLSADALRQSVLTSLAARADGADIQAHNPPAAGGLRKESPLVAATKRMADAQTAAARH</sequence>
<keyword evidence="3 7" id="KW-0378">Hydrolase</keyword>
<evidence type="ECO:0000259" key="6">
    <source>
        <dbReference type="Pfam" id="PF01343"/>
    </source>
</evidence>
<dbReference type="EMBL" id="JBHUGH010000013">
    <property type="protein sequence ID" value="MFD1913806.1"/>
    <property type="molecule type" value="Genomic_DNA"/>
</dbReference>
<evidence type="ECO:0000256" key="3">
    <source>
        <dbReference type="ARBA" id="ARBA00022801"/>
    </source>
</evidence>
<dbReference type="PANTHER" id="PTHR33209:SF1">
    <property type="entry name" value="PEPTIDASE S49 DOMAIN-CONTAINING PROTEIN"/>
    <property type="match status" value="1"/>
</dbReference>
<evidence type="ECO:0000313" key="8">
    <source>
        <dbReference type="Proteomes" id="UP001597353"/>
    </source>
</evidence>
<reference evidence="8" key="1">
    <citation type="journal article" date="2019" name="Int. J. Syst. Evol. Microbiol.">
        <title>The Global Catalogue of Microorganisms (GCM) 10K type strain sequencing project: providing services to taxonomists for standard genome sequencing and annotation.</title>
        <authorList>
            <consortium name="The Broad Institute Genomics Platform"/>
            <consortium name="The Broad Institute Genome Sequencing Center for Infectious Disease"/>
            <person name="Wu L."/>
            <person name="Ma J."/>
        </authorList>
    </citation>
    <scope>NUCLEOTIDE SEQUENCE [LARGE SCALE GENOMIC DNA]</scope>
    <source>
        <strain evidence="8">CGMCC 4.7242</strain>
    </source>
</reference>
<feature type="domain" description="Peptidase S49" evidence="6">
    <location>
        <begin position="154"/>
        <end position="298"/>
    </location>
</feature>
<dbReference type="EC" id="3.4.21.-" evidence="7"/>
<dbReference type="InterPro" id="IPR029045">
    <property type="entry name" value="ClpP/crotonase-like_dom_sf"/>
</dbReference>
<accession>A0ABW4S8D5</accession>
<dbReference type="PANTHER" id="PTHR33209">
    <property type="entry name" value="PROTEASE 4"/>
    <property type="match status" value="1"/>
</dbReference>
<comment type="caution">
    <text evidence="7">The sequence shown here is derived from an EMBL/GenBank/DDBJ whole genome shotgun (WGS) entry which is preliminary data.</text>
</comment>
<comment type="similarity">
    <text evidence="1">Belongs to the peptidase S49 family.</text>
</comment>
<evidence type="ECO:0000256" key="2">
    <source>
        <dbReference type="ARBA" id="ARBA00022670"/>
    </source>
</evidence>
<dbReference type="Pfam" id="PF01343">
    <property type="entry name" value="Peptidase_S49"/>
    <property type="match status" value="1"/>
</dbReference>
<dbReference type="SUPFAM" id="SSF52096">
    <property type="entry name" value="ClpP/crotonase"/>
    <property type="match status" value="1"/>
</dbReference>
<protein>
    <submittedName>
        <fullName evidence="7">S49 family peptidase</fullName>
        <ecNumber evidence="7">3.4.21.-</ecNumber>
    </submittedName>
</protein>
<dbReference type="CDD" id="cd07022">
    <property type="entry name" value="S49_Sppa_36K_type"/>
    <property type="match status" value="1"/>
</dbReference>
<dbReference type="RefSeq" id="WP_390264290.1">
    <property type="nucleotide sequence ID" value="NZ_JBHUGH010000013.1"/>
</dbReference>
<evidence type="ECO:0000313" key="7">
    <source>
        <dbReference type="EMBL" id="MFD1913806.1"/>
    </source>
</evidence>
<name>A0ABW4S8D5_9RHOB</name>
<dbReference type="Gene3D" id="6.20.330.10">
    <property type="match status" value="1"/>
</dbReference>
<keyword evidence="2" id="KW-0645">Protease</keyword>
<evidence type="ECO:0000256" key="5">
    <source>
        <dbReference type="SAM" id="MobiDB-lite"/>
    </source>
</evidence>
<feature type="region of interest" description="Disordered" evidence="5">
    <location>
        <begin position="311"/>
        <end position="358"/>
    </location>
</feature>
<evidence type="ECO:0000256" key="4">
    <source>
        <dbReference type="ARBA" id="ARBA00022825"/>
    </source>
</evidence>
<keyword evidence="8" id="KW-1185">Reference proteome</keyword>
<gene>
    <name evidence="7" type="ORF">ACFSGJ_16450</name>
</gene>